<geneLocation type="plasmid" evidence="1 2">
    <name>pRUMAL01</name>
</geneLocation>
<dbReference type="eggNOG" id="ENOG5033ZVC">
    <property type="taxonomic scope" value="Bacteria"/>
</dbReference>
<reference evidence="2" key="1">
    <citation type="journal article" date="2011" name="J. Bacteriol.">
        <title>Complete genome of the cellulolytic ruminal bacterium Ruminococcus albus 7.</title>
        <authorList>
            <person name="Suen G."/>
            <person name="Stevenson D.M."/>
            <person name="Bruce D.C."/>
            <person name="Chertkov O."/>
            <person name="Copeland A."/>
            <person name="Cheng J.F."/>
            <person name="Detter C."/>
            <person name="Detter J.C."/>
            <person name="Goodwin L.A."/>
            <person name="Han C.S."/>
            <person name="Hauser L.J."/>
            <person name="Ivanova N.N."/>
            <person name="Kyrpides N.C."/>
            <person name="Land M.L."/>
            <person name="Lapidus A."/>
            <person name="Lucas S."/>
            <person name="Ovchinnikova G."/>
            <person name="Pitluck S."/>
            <person name="Tapia R."/>
            <person name="Woyke T."/>
            <person name="Boyum J."/>
            <person name="Mead D."/>
            <person name="Weimer P.J."/>
        </authorList>
    </citation>
    <scope>NUCLEOTIDE SEQUENCE [LARGE SCALE GENOMIC DNA]</scope>
    <source>
        <strain evidence="2">ATCC 27210 / DSM 20455 / JCM 14654 / NCDO 2250 / 7</strain>
        <plasmid evidence="2">pRUMAL01</plasmid>
    </source>
</reference>
<dbReference type="EMBL" id="CP002404">
    <property type="protein sequence ID" value="ADU23888.1"/>
    <property type="molecule type" value="Genomic_DNA"/>
</dbReference>
<evidence type="ECO:0000313" key="2">
    <source>
        <dbReference type="Proteomes" id="UP000006919"/>
    </source>
</evidence>
<dbReference type="HOGENOM" id="CLU_634436_0_0_9"/>
<dbReference type="AlphaFoldDB" id="E6UJP2"/>
<evidence type="ECO:0000313" key="1">
    <source>
        <dbReference type="EMBL" id="ADU23888.1"/>
    </source>
</evidence>
<sequence length="432" mass="50455">MKIKFSVDGIKNMDLLYTWHKEMDETLGFDVSTENYHGTEYCQTVIKDIVEELQDIVEDTYIGQLERIANETFELKTEKSTYQVSFAINTYNKEEARVECIIFTDDCENYDKNLEKLKIILKNRLILDWRKCTWLVDEQSEYLCREAFQKTYHVENNLRAFASKVLIHFLGVNWIETWDALDEMYREQEEAKADEEDYYRDRLASETGMDILDDENIIEWFDEVINDLYDSIYQHYHLETGFEISDLSLPSMDNLAFSVQCMVVEDGTAVVEVITDYSIDSSLGGTSICTLICKNNNKEVFTAEIRFHNGNGFENEECLMEVIENTEYDDSEIEEFKEKLIDAINKLNPYPAILKQLEYESKGCDSFVADFPCEQCDKLGVSLNERFLTIGRCYFCGYEHELDTCIRCGELFNANELEDGFCSNCADYIEKQ</sequence>
<dbReference type="KEGG" id="ral:Rumal_3440"/>
<dbReference type="OrthoDB" id="2678391at2"/>
<name>E6UJP2_RUMA7</name>
<protein>
    <submittedName>
        <fullName evidence="1">Uncharacterized protein</fullName>
    </submittedName>
</protein>
<proteinExistence type="predicted"/>
<organism evidence="1 2">
    <name type="scientific">Ruminococcus albus (strain ATCC 27210 / DSM 20455 / JCM 14654 / NCDO 2250 / 7)</name>
    <dbReference type="NCBI Taxonomy" id="697329"/>
    <lineage>
        <taxon>Bacteria</taxon>
        <taxon>Bacillati</taxon>
        <taxon>Bacillota</taxon>
        <taxon>Clostridia</taxon>
        <taxon>Eubacteriales</taxon>
        <taxon>Oscillospiraceae</taxon>
        <taxon>Ruminococcus</taxon>
    </lineage>
</organism>
<keyword evidence="1" id="KW-0614">Plasmid</keyword>
<accession>E6UJP2</accession>
<dbReference type="Proteomes" id="UP000006919">
    <property type="component" value="Plasmid pRUMAL01"/>
</dbReference>
<gene>
    <name evidence="1" type="ordered locus">Rumal_3440</name>
</gene>
<dbReference type="RefSeq" id="WP_013483438.1">
    <property type="nucleotide sequence ID" value="NC_014824.1"/>
</dbReference>